<evidence type="ECO:0000313" key="2">
    <source>
        <dbReference type="Proteomes" id="UP000319557"/>
    </source>
</evidence>
<dbReference type="AlphaFoldDB" id="A0A517M201"/>
<sequence length="57" mass="6713">MDAMGRVNISRQRSWILLLAHEVVETLANLELLSACFLVRRMTTRQNSHYRLLDDRV</sequence>
<gene>
    <name evidence="1" type="ORF">EC9_30930</name>
</gene>
<name>A0A517M201_9BACT</name>
<reference evidence="1 2" key="1">
    <citation type="submission" date="2019-02" db="EMBL/GenBank/DDBJ databases">
        <title>Deep-cultivation of Planctomycetes and their phenomic and genomic characterization uncovers novel biology.</title>
        <authorList>
            <person name="Wiegand S."/>
            <person name="Jogler M."/>
            <person name="Boedeker C."/>
            <person name="Pinto D."/>
            <person name="Vollmers J."/>
            <person name="Rivas-Marin E."/>
            <person name="Kohn T."/>
            <person name="Peeters S.H."/>
            <person name="Heuer A."/>
            <person name="Rast P."/>
            <person name="Oberbeckmann S."/>
            <person name="Bunk B."/>
            <person name="Jeske O."/>
            <person name="Meyerdierks A."/>
            <person name="Storesund J.E."/>
            <person name="Kallscheuer N."/>
            <person name="Luecker S."/>
            <person name="Lage O.M."/>
            <person name="Pohl T."/>
            <person name="Merkel B.J."/>
            <person name="Hornburger P."/>
            <person name="Mueller R.-W."/>
            <person name="Bruemmer F."/>
            <person name="Labrenz M."/>
            <person name="Spormann A.M."/>
            <person name="Op den Camp H."/>
            <person name="Overmann J."/>
            <person name="Amann R."/>
            <person name="Jetten M.S.M."/>
            <person name="Mascher T."/>
            <person name="Medema M.H."/>
            <person name="Devos D.P."/>
            <person name="Kaster A.-K."/>
            <person name="Ovreas L."/>
            <person name="Rohde M."/>
            <person name="Galperin M.Y."/>
            <person name="Jogler C."/>
        </authorList>
    </citation>
    <scope>NUCLEOTIDE SEQUENCE [LARGE SCALE GENOMIC DNA]</scope>
    <source>
        <strain evidence="1 2">EC9</strain>
    </source>
</reference>
<dbReference type="Proteomes" id="UP000319557">
    <property type="component" value="Chromosome"/>
</dbReference>
<accession>A0A517M201</accession>
<evidence type="ECO:0000313" key="1">
    <source>
        <dbReference type="EMBL" id="QDS88898.1"/>
    </source>
</evidence>
<keyword evidence="2" id="KW-1185">Reference proteome</keyword>
<dbReference type="KEGG" id="ruv:EC9_30930"/>
<proteinExistence type="predicted"/>
<protein>
    <submittedName>
        <fullName evidence="1">Uncharacterized protein</fullName>
    </submittedName>
</protein>
<dbReference type="EMBL" id="CP036261">
    <property type="protein sequence ID" value="QDS88898.1"/>
    <property type="molecule type" value="Genomic_DNA"/>
</dbReference>
<organism evidence="1 2">
    <name type="scientific">Rosistilla ulvae</name>
    <dbReference type="NCBI Taxonomy" id="1930277"/>
    <lineage>
        <taxon>Bacteria</taxon>
        <taxon>Pseudomonadati</taxon>
        <taxon>Planctomycetota</taxon>
        <taxon>Planctomycetia</taxon>
        <taxon>Pirellulales</taxon>
        <taxon>Pirellulaceae</taxon>
        <taxon>Rosistilla</taxon>
    </lineage>
</organism>